<evidence type="ECO:0000256" key="3">
    <source>
        <dbReference type="ARBA" id="ARBA00022737"/>
    </source>
</evidence>
<evidence type="ECO:0000256" key="10">
    <source>
        <dbReference type="SAM" id="Coils"/>
    </source>
</evidence>
<evidence type="ECO:0000256" key="2">
    <source>
        <dbReference type="ARBA" id="ARBA00009522"/>
    </source>
</evidence>
<comment type="caution">
    <text evidence="11">The sequence shown here is derived from an EMBL/GenBank/DDBJ whole genome shotgun (WGS) entry which is preliminary data.</text>
</comment>
<evidence type="ECO:0000313" key="11">
    <source>
        <dbReference type="EMBL" id="KAK7112613.1"/>
    </source>
</evidence>
<dbReference type="InterPro" id="IPR011990">
    <property type="entry name" value="TPR-like_helical_dom_sf"/>
</dbReference>
<dbReference type="FunFam" id="1.25.40.10:FF:000226">
    <property type="entry name" value="Tetratricopeptide repeat protein 30A"/>
    <property type="match status" value="1"/>
</dbReference>
<dbReference type="Proteomes" id="UP001374579">
    <property type="component" value="Unassembled WGS sequence"/>
</dbReference>
<dbReference type="SUPFAM" id="SSF48452">
    <property type="entry name" value="TPR-like"/>
    <property type="match status" value="2"/>
</dbReference>
<evidence type="ECO:0000256" key="9">
    <source>
        <dbReference type="RuleBase" id="RU367070"/>
    </source>
</evidence>
<comment type="subcellular location">
    <subcellularLocation>
        <location evidence="1 9">Cell projection</location>
        <location evidence="1 9">Cilium</location>
    </subcellularLocation>
</comment>
<evidence type="ECO:0000256" key="8">
    <source>
        <dbReference type="ARBA" id="ARBA00023273"/>
    </source>
</evidence>
<gene>
    <name evidence="11" type="ORF">V1264_012044</name>
</gene>
<keyword evidence="5 9" id="KW-0802">TPR repeat</keyword>
<dbReference type="InterPro" id="IPR019734">
    <property type="entry name" value="TPR_rpt"/>
</dbReference>
<keyword evidence="3" id="KW-0677">Repeat</keyword>
<keyword evidence="12" id="KW-1185">Reference proteome</keyword>
<dbReference type="EMBL" id="JBAMIC010000002">
    <property type="protein sequence ID" value="KAK7112613.1"/>
    <property type="molecule type" value="Genomic_DNA"/>
</dbReference>
<dbReference type="GO" id="GO:0120170">
    <property type="term" value="F:intraciliary transport particle B binding"/>
    <property type="evidence" value="ECO:0007669"/>
    <property type="project" value="TreeGrafter"/>
</dbReference>
<name>A0AAN9BVF6_9CAEN</name>
<proteinExistence type="inferred from homology"/>
<reference evidence="11 12" key="1">
    <citation type="submission" date="2024-02" db="EMBL/GenBank/DDBJ databases">
        <title>Chromosome-scale genome assembly of the rough periwinkle Littorina saxatilis.</title>
        <authorList>
            <person name="De Jode A."/>
            <person name="Faria R."/>
            <person name="Formenti G."/>
            <person name="Sims Y."/>
            <person name="Smith T.P."/>
            <person name="Tracey A."/>
            <person name="Wood J.M.D."/>
            <person name="Zagrodzka Z.B."/>
            <person name="Johannesson K."/>
            <person name="Butlin R.K."/>
            <person name="Leder E.H."/>
        </authorList>
    </citation>
    <scope>NUCLEOTIDE SEQUENCE [LARGE SCALE GENOMIC DNA]</scope>
    <source>
        <strain evidence="11">Snail1</strain>
        <tissue evidence="11">Muscle</tissue>
    </source>
</reference>
<evidence type="ECO:0000256" key="6">
    <source>
        <dbReference type="ARBA" id="ARBA00023054"/>
    </source>
</evidence>
<organism evidence="11 12">
    <name type="scientific">Littorina saxatilis</name>
    <dbReference type="NCBI Taxonomy" id="31220"/>
    <lineage>
        <taxon>Eukaryota</taxon>
        <taxon>Metazoa</taxon>
        <taxon>Spiralia</taxon>
        <taxon>Lophotrochozoa</taxon>
        <taxon>Mollusca</taxon>
        <taxon>Gastropoda</taxon>
        <taxon>Caenogastropoda</taxon>
        <taxon>Littorinimorpha</taxon>
        <taxon>Littorinoidea</taxon>
        <taxon>Littorinidae</taxon>
        <taxon>Littorina</taxon>
    </lineage>
</organism>
<keyword evidence="7 9" id="KW-0969">Cilium</keyword>
<evidence type="ECO:0000256" key="5">
    <source>
        <dbReference type="ARBA" id="ARBA00022803"/>
    </source>
</evidence>
<feature type="coiled-coil region" evidence="10">
    <location>
        <begin position="362"/>
        <end position="396"/>
    </location>
</feature>
<dbReference type="PANTHER" id="PTHR20931:SF0">
    <property type="entry name" value="TETRATRICOPEPTIDE REPEAT PROTEIN 30"/>
    <property type="match status" value="1"/>
</dbReference>
<keyword evidence="8 9" id="KW-0966">Cell projection</keyword>
<dbReference type="InterPro" id="IPR039941">
    <property type="entry name" value="TT30"/>
</dbReference>
<dbReference type="GO" id="GO:0005879">
    <property type="term" value="C:axonemal microtubule"/>
    <property type="evidence" value="ECO:0007669"/>
    <property type="project" value="UniProtKB-UniRule"/>
</dbReference>
<keyword evidence="6 10" id="KW-0175">Coiled coil</keyword>
<evidence type="ECO:0000313" key="12">
    <source>
        <dbReference type="Proteomes" id="UP001374579"/>
    </source>
</evidence>
<dbReference type="GO" id="GO:0030992">
    <property type="term" value="C:intraciliary transport particle B"/>
    <property type="evidence" value="ECO:0007669"/>
    <property type="project" value="TreeGrafter"/>
</dbReference>
<comment type="function">
    <text evidence="9">Required for polyglutamylation of axonemal tubulin. Plays a role in anterograde intraflagellar transport (IFT), the process by which cilia precursors are transported from the base of the cilium to the site of their incorporation at the tip.</text>
</comment>
<dbReference type="Gene3D" id="1.25.40.10">
    <property type="entry name" value="Tetratricopeptide repeat domain"/>
    <property type="match status" value="2"/>
</dbReference>
<protein>
    <recommendedName>
        <fullName evidence="9">Tetratricopeptide repeat protein 30</fullName>
    </recommendedName>
</protein>
<dbReference type="FunFam" id="1.25.40.10:FF:000211">
    <property type="entry name" value="tetratricopeptide repeat protein 30B"/>
    <property type="match status" value="1"/>
</dbReference>
<accession>A0AAN9BVF6</accession>
<sequence length="647" mass="74816">MAHLQMKEGEYTSTIYGLIKDQRYSEAVQILNHQLQSHPRSRAALSVLAYTYYQMQDFVNASDCYEQLSSLHPEVEEYRLYYAQSLYKACLFTEAMKVACMIDQPQHQGQITKLQAAIKYGEEDLPGAKSLVEQCPSDDPDTEINFGCLLYKEGRYEEACQKFSAAMQIVGYKADLSYNIALCHYMLKQYAPALKHIADIIERGIREHPELSVGMTTEGIDVRSVGNSMTLHETALVEAFNLKAAIEYQLKNFDAACEALTDMPPRSEEELDAVTLHNQALMNMEAEPSKGFQKLQFLLQQNPFPPETFGNLLVLYVKYEYYDLAADVLAENAHLTYKYLTPYLYDFLEAVITRQTSPEEAYRKLDEMATKQTETLRKLTKQVQEARQNHDDEAVKRAVNEYDEALERYIPVLMQQAKIYWDMENYQQVEKIFRKSVEFCNEHDAWKLNVAHVLFMQENKYKEAAGFYDPIVKKNYDQLLSVSAIVLANLCVSYIMTSQNEEAEEAMRKIEKEEEQLAYEDPEKKIYHLCIVNLVIGTLYCAKGNYEFGISRVIKSLEPYQKKLGTDTWFYAKRCFLSLIENMTKHMIMIRDSVVAECIQFLECCEMYGRDVKAVIEQPLEEEPMHPGRNTVSYEARLLKSLLLQLN</sequence>
<comment type="similarity">
    <text evidence="2 9">Belongs to the TTC30/dfy-1/fleer family.</text>
</comment>
<evidence type="ECO:0000256" key="4">
    <source>
        <dbReference type="ARBA" id="ARBA00022794"/>
    </source>
</evidence>
<dbReference type="AlphaFoldDB" id="A0AAN9BVF6"/>
<dbReference type="GO" id="GO:0042073">
    <property type="term" value="P:intraciliary transport"/>
    <property type="evidence" value="ECO:0007669"/>
    <property type="project" value="UniProtKB-UniRule"/>
</dbReference>
<dbReference type="SMART" id="SM00028">
    <property type="entry name" value="TPR"/>
    <property type="match status" value="4"/>
</dbReference>
<dbReference type="PANTHER" id="PTHR20931">
    <property type="entry name" value="TETRATRICOPEPTIDE REPEAT PROTEIN 30"/>
    <property type="match status" value="1"/>
</dbReference>
<evidence type="ECO:0000256" key="7">
    <source>
        <dbReference type="ARBA" id="ARBA00023069"/>
    </source>
</evidence>
<evidence type="ECO:0000256" key="1">
    <source>
        <dbReference type="ARBA" id="ARBA00004138"/>
    </source>
</evidence>
<keyword evidence="4 9" id="KW-0970">Cilium biogenesis/degradation</keyword>